<reference evidence="1 2" key="1">
    <citation type="journal article" date="2012" name="J. Virol.">
        <title>Genome of Klebsiella sp.-Infecting Bacteriophage vB_KleM_RaK2.</title>
        <authorList>
            <person name="Simoliunas E."/>
            <person name="Kaliniene L."/>
            <person name="Truncaite L."/>
            <person name="Klausa V."/>
            <person name="Zajanckauskaite A."/>
            <person name="Meskys R."/>
        </authorList>
    </citation>
    <scope>NUCLEOTIDE SEQUENCE [LARGE SCALE GENOMIC DNA]</scope>
</reference>
<proteinExistence type="predicted"/>
<dbReference type="GeneID" id="14013014"/>
<evidence type="ECO:0000313" key="2">
    <source>
        <dbReference type="Proteomes" id="UP000007524"/>
    </source>
</evidence>
<sequence length="194" mass="22795">MKKEHGNIINNLKVIKELSTAMILLYKNTDKINADNYILSTTRLNPYENGTLYLRTKASQNIIGIMNESVCLEEYAYKDEEVPGNYRVIIRDSAFFLCSPMNPFFNKIYADFNYTNGVETFPIPSEDTWEEEMFQLSLVVPNMVCSEVLELYKEIHNNIESHFYISYEYENYDTTLLKDALNDVKKFIKHYINK</sequence>
<accession>H6X4N3</accession>
<dbReference type="KEGG" id="vg:14013014"/>
<keyword evidence="2" id="KW-1185">Reference proteome</keyword>
<protein>
    <submittedName>
        <fullName evidence="1">Uncharacterized protein</fullName>
    </submittedName>
</protein>
<name>H6X4N3_9CAUD</name>
<organism evidence="1 2">
    <name type="scientific">Klebsiella phage vB_KleM_RaK2</name>
    <dbReference type="NCBI Taxonomy" id="1147094"/>
    <lineage>
        <taxon>Viruses</taxon>
        <taxon>Duplodnaviria</taxon>
        <taxon>Heunggongvirae</taxon>
        <taxon>Uroviricota</taxon>
        <taxon>Caudoviricetes</taxon>
        <taxon>Alcyoneusvirus</taxon>
        <taxon>Alcyoneusvirus RaK2</taxon>
    </lineage>
</organism>
<gene>
    <name evidence="1" type="ORF">RaK2_00426</name>
</gene>
<evidence type="ECO:0000313" key="1">
    <source>
        <dbReference type="EMBL" id="AFA44699.1"/>
    </source>
</evidence>
<dbReference type="RefSeq" id="YP_007007581.1">
    <property type="nucleotide sequence ID" value="NC_019526.1"/>
</dbReference>
<dbReference type="Proteomes" id="UP000007524">
    <property type="component" value="Segment"/>
</dbReference>
<dbReference type="EMBL" id="JQ513383">
    <property type="protein sequence ID" value="AFA44699.1"/>
    <property type="molecule type" value="Genomic_DNA"/>
</dbReference>